<protein>
    <submittedName>
        <fullName evidence="3">Phosphatidate phosphatase APP1</fullName>
    </submittedName>
</protein>
<dbReference type="PANTHER" id="PTHR28208:SF3">
    <property type="entry name" value="PHOSPHATIDATE PHOSPHATASE APP1"/>
    <property type="match status" value="1"/>
</dbReference>
<dbReference type="GO" id="GO:0008195">
    <property type="term" value="F:phosphatidate phosphatase activity"/>
    <property type="evidence" value="ECO:0007669"/>
    <property type="project" value="InterPro"/>
</dbReference>
<organism evidence="3 4">
    <name type="scientific">Isoptericola jiangsuensis</name>
    <dbReference type="NCBI Taxonomy" id="548579"/>
    <lineage>
        <taxon>Bacteria</taxon>
        <taxon>Bacillati</taxon>
        <taxon>Actinomycetota</taxon>
        <taxon>Actinomycetes</taxon>
        <taxon>Micrococcales</taxon>
        <taxon>Promicromonosporaceae</taxon>
        <taxon>Isoptericola</taxon>
    </lineage>
</organism>
<dbReference type="RefSeq" id="WP_098461815.1">
    <property type="nucleotide sequence ID" value="NZ_PDJJ01000001.1"/>
</dbReference>
<feature type="region of interest" description="Disordered" evidence="1">
    <location>
        <begin position="1"/>
        <end position="30"/>
    </location>
</feature>
<reference evidence="3 4" key="1">
    <citation type="submission" date="2017-10" db="EMBL/GenBank/DDBJ databases">
        <title>Sequencing the genomes of 1000 actinobacteria strains.</title>
        <authorList>
            <person name="Klenk H.-P."/>
        </authorList>
    </citation>
    <scope>NUCLEOTIDE SEQUENCE [LARGE SCALE GENOMIC DNA]</scope>
    <source>
        <strain evidence="3 4">DSM 21863</strain>
    </source>
</reference>
<comment type="caution">
    <text evidence="3">The sequence shown here is derived from an EMBL/GenBank/DDBJ whole genome shotgun (WGS) entry which is preliminary data.</text>
</comment>
<proteinExistence type="predicted"/>
<sequence>MTTSPDGARTDRGAGQTAGRGAVATPHPTQRPHLAAVVEDAFYDVLGGVLRRLGWRPRVQPFTGYGSPDRVRVLARVLLSPPQAARRDERRAARRGFRHFLTVPAPQTDVRLHVGGRTYAVVTDRSGYVDVEIDLDAPLGPGWQDVTIEPRDPVRDVVGERAVAPLLVLAPAARFGVISDVDDTTLVTAVPRPLLATWNTFVRHGTARRAVPGMPVLYRRLRDEHADAVVVYLSNGAWNIAGALRAFLSRNEYPAGPLLLTDWGPTLTGWFRSGPAHKASSIDLLMSRFPDVRWLLVGDDGQHDPEIYARAVERWPGRVRAVAIRQVGGGRPVAPDQLDGLLADDVPVVRAPDGAGLCEQLAQVPGIFDGPATR</sequence>
<evidence type="ECO:0000259" key="2">
    <source>
        <dbReference type="Pfam" id="PF09949"/>
    </source>
</evidence>
<accession>A0A2A9EQK5</accession>
<feature type="domain" description="Phosphatidate phosphatase APP1 catalytic" evidence="2">
    <location>
        <begin position="175"/>
        <end position="326"/>
    </location>
</feature>
<dbReference type="AlphaFoldDB" id="A0A2A9EQK5"/>
<dbReference type="Pfam" id="PF09949">
    <property type="entry name" value="APP1_cat"/>
    <property type="match status" value="1"/>
</dbReference>
<name>A0A2A9EQK5_9MICO</name>
<keyword evidence="4" id="KW-1185">Reference proteome</keyword>
<dbReference type="OrthoDB" id="9789875at2"/>
<evidence type="ECO:0000313" key="4">
    <source>
        <dbReference type="Proteomes" id="UP000224130"/>
    </source>
</evidence>
<dbReference type="EMBL" id="PDJJ01000001">
    <property type="protein sequence ID" value="PFG41377.1"/>
    <property type="molecule type" value="Genomic_DNA"/>
</dbReference>
<dbReference type="InterPro" id="IPR052935">
    <property type="entry name" value="Mg2+_PAP"/>
</dbReference>
<evidence type="ECO:0000313" key="3">
    <source>
        <dbReference type="EMBL" id="PFG41377.1"/>
    </source>
</evidence>
<evidence type="ECO:0000256" key="1">
    <source>
        <dbReference type="SAM" id="MobiDB-lite"/>
    </source>
</evidence>
<dbReference type="Proteomes" id="UP000224130">
    <property type="component" value="Unassembled WGS sequence"/>
</dbReference>
<dbReference type="PANTHER" id="PTHR28208">
    <property type="entry name" value="PHOSPHATIDATE PHOSPHATASE APP1"/>
    <property type="match status" value="1"/>
</dbReference>
<dbReference type="InterPro" id="IPR019236">
    <property type="entry name" value="APP1_cat"/>
</dbReference>
<gene>
    <name evidence="3" type="ORF">ATJ88_0012</name>
</gene>